<dbReference type="OrthoDB" id="3675232at2759"/>
<protein>
    <submittedName>
        <fullName evidence="2">Uncharacterized protein</fullName>
    </submittedName>
</protein>
<evidence type="ECO:0000256" key="1">
    <source>
        <dbReference type="SAM" id="MobiDB-lite"/>
    </source>
</evidence>
<organism evidence="2 3">
    <name type="scientific">Byssothecium circinans</name>
    <dbReference type="NCBI Taxonomy" id="147558"/>
    <lineage>
        <taxon>Eukaryota</taxon>
        <taxon>Fungi</taxon>
        <taxon>Dikarya</taxon>
        <taxon>Ascomycota</taxon>
        <taxon>Pezizomycotina</taxon>
        <taxon>Dothideomycetes</taxon>
        <taxon>Pleosporomycetidae</taxon>
        <taxon>Pleosporales</taxon>
        <taxon>Massarineae</taxon>
        <taxon>Massarinaceae</taxon>
        <taxon>Byssothecium</taxon>
    </lineage>
</organism>
<sequence>MPNSKNNKRPRTRAHRAVTNVFGIGSPHQNLPFPKGSLTAAEIIAYTPHWLRSIDVIDRFVTNGSQAGTIAAMLNEFRHQPDNKPINANSICSVMQIPMRHAGFEGWTKGTHGLVERNDTTKEWDDTVLDVSTFRTPRVSHPRGTFKAFMNSQQDPISFKNLALHVKKHPEGPDALDLTRCVQHALSHPEKSWLFPNDYERLVKELGGPAPVTSAHLDKQVFARHDPAVRLPAFNRPDSSSSVYTVPTSTTVNAKIMPRRSTRAAVKGDTSFAPSSSRRNASSKIDESPVSAHKNGARRSGRLAGRVRISLNEEFTETDSPWKPSTRKRKPSPDNDDGDFNVNGESSDSDTLKETEADNVSDESSTPAPKQRRAAKKARVTIQEIATFETPVKPKVHSAPISPALMAAARIFTHKPKFLKPPVLPRDRATVDNHSVWLYSADTCTTMTERWESALSSTRFNGPRRHPPFRELYRLTDPPAYDVSDWAENIRWAKEQEKVFGSTTWTEYDYYLEQITEERRRTGWFSDEALRGGY</sequence>
<name>A0A6A5TRE7_9PLEO</name>
<proteinExistence type="predicted"/>
<gene>
    <name evidence="2" type="ORF">CC80DRAFT_506333</name>
</gene>
<accession>A0A6A5TRE7</accession>
<dbReference type="EMBL" id="ML976999">
    <property type="protein sequence ID" value="KAF1954289.1"/>
    <property type="molecule type" value="Genomic_DNA"/>
</dbReference>
<feature type="compositionally biased region" description="Polar residues" evidence="1">
    <location>
        <begin position="272"/>
        <end position="283"/>
    </location>
</feature>
<evidence type="ECO:0000313" key="3">
    <source>
        <dbReference type="Proteomes" id="UP000800035"/>
    </source>
</evidence>
<dbReference type="Proteomes" id="UP000800035">
    <property type="component" value="Unassembled WGS sequence"/>
</dbReference>
<keyword evidence="3" id="KW-1185">Reference proteome</keyword>
<feature type="region of interest" description="Disordered" evidence="1">
    <location>
        <begin position="259"/>
        <end position="378"/>
    </location>
</feature>
<dbReference type="AlphaFoldDB" id="A0A6A5TRE7"/>
<reference evidence="2" key="1">
    <citation type="journal article" date="2020" name="Stud. Mycol.">
        <title>101 Dothideomycetes genomes: a test case for predicting lifestyles and emergence of pathogens.</title>
        <authorList>
            <person name="Haridas S."/>
            <person name="Albert R."/>
            <person name="Binder M."/>
            <person name="Bloem J."/>
            <person name="Labutti K."/>
            <person name="Salamov A."/>
            <person name="Andreopoulos B."/>
            <person name="Baker S."/>
            <person name="Barry K."/>
            <person name="Bills G."/>
            <person name="Bluhm B."/>
            <person name="Cannon C."/>
            <person name="Castanera R."/>
            <person name="Culley D."/>
            <person name="Daum C."/>
            <person name="Ezra D."/>
            <person name="Gonzalez J."/>
            <person name="Henrissat B."/>
            <person name="Kuo A."/>
            <person name="Liang C."/>
            <person name="Lipzen A."/>
            <person name="Lutzoni F."/>
            <person name="Magnuson J."/>
            <person name="Mondo S."/>
            <person name="Nolan M."/>
            <person name="Ohm R."/>
            <person name="Pangilinan J."/>
            <person name="Park H.-J."/>
            <person name="Ramirez L."/>
            <person name="Alfaro M."/>
            <person name="Sun H."/>
            <person name="Tritt A."/>
            <person name="Yoshinaga Y."/>
            <person name="Zwiers L.-H."/>
            <person name="Turgeon B."/>
            <person name="Goodwin S."/>
            <person name="Spatafora J."/>
            <person name="Crous P."/>
            <person name="Grigoriev I."/>
        </authorList>
    </citation>
    <scope>NUCLEOTIDE SEQUENCE</scope>
    <source>
        <strain evidence="2">CBS 675.92</strain>
    </source>
</reference>
<evidence type="ECO:0000313" key="2">
    <source>
        <dbReference type="EMBL" id="KAF1954289.1"/>
    </source>
</evidence>